<evidence type="ECO:0000256" key="2">
    <source>
        <dbReference type="ARBA" id="ARBA00009993"/>
    </source>
</evidence>
<keyword evidence="4" id="KW-0539">Nucleus</keyword>
<dbReference type="FunFam" id="3.30.710.10:FF:000035">
    <property type="entry name" value="Elongin C transcription elongation factor"/>
    <property type="match status" value="1"/>
</dbReference>
<dbReference type="CDD" id="cd18321">
    <property type="entry name" value="BTB_POZ_EloC"/>
    <property type="match status" value="1"/>
</dbReference>
<keyword evidence="7" id="KW-1185">Reference proteome</keyword>
<dbReference type="InterPro" id="IPR039948">
    <property type="entry name" value="ELC1"/>
</dbReference>
<dbReference type="PROSITE" id="PS50097">
    <property type="entry name" value="BTB"/>
    <property type="match status" value="1"/>
</dbReference>
<dbReference type="PANTHER" id="PTHR20648">
    <property type="entry name" value="ELONGIN-C"/>
    <property type="match status" value="1"/>
</dbReference>
<dbReference type="Pfam" id="PF03931">
    <property type="entry name" value="Skp1_POZ"/>
    <property type="match status" value="1"/>
</dbReference>
<dbReference type="Proteomes" id="UP001054902">
    <property type="component" value="Unassembled WGS sequence"/>
</dbReference>
<feature type="domain" description="BTB" evidence="5">
    <location>
        <begin position="5"/>
        <end position="67"/>
    </location>
</feature>
<protein>
    <recommendedName>
        <fullName evidence="3">Elongin-C</fullName>
    </recommendedName>
</protein>
<evidence type="ECO:0000313" key="6">
    <source>
        <dbReference type="EMBL" id="GFH50117.1"/>
    </source>
</evidence>
<comment type="subcellular location">
    <subcellularLocation>
        <location evidence="1">Nucleus</location>
    </subcellularLocation>
</comment>
<dbReference type="InterPro" id="IPR001232">
    <property type="entry name" value="SKP1-like"/>
</dbReference>
<evidence type="ECO:0000259" key="5">
    <source>
        <dbReference type="PROSITE" id="PS50097"/>
    </source>
</evidence>
<dbReference type="SUPFAM" id="SSF54695">
    <property type="entry name" value="POZ domain"/>
    <property type="match status" value="1"/>
</dbReference>
<accession>A0AAD3H4B8</accession>
<evidence type="ECO:0000256" key="3">
    <source>
        <dbReference type="ARBA" id="ARBA00021347"/>
    </source>
</evidence>
<dbReference type="InterPro" id="IPR000210">
    <property type="entry name" value="BTB/POZ_dom"/>
</dbReference>
<dbReference type="InterPro" id="IPR011333">
    <property type="entry name" value="SKP1/BTB/POZ_sf"/>
</dbReference>
<sequence>MSDENDKYVKLVSLEGNEFLMEKSIAINCSEMLRGMLESNFKESQDNTVRFPEISAPILEKVIEYMYYKVKHEKSSGKIPQFDIEPEMALELMLAANYFAV</sequence>
<organism evidence="6 7">
    <name type="scientific">Chaetoceros tenuissimus</name>
    <dbReference type="NCBI Taxonomy" id="426638"/>
    <lineage>
        <taxon>Eukaryota</taxon>
        <taxon>Sar</taxon>
        <taxon>Stramenopiles</taxon>
        <taxon>Ochrophyta</taxon>
        <taxon>Bacillariophyta</taxon>
        <taxon>Coscinodiscophyceae</taxon>
        <taxon>Chaetocerotophycidae</taxon>
        <taxon>Chaetocerotales</taxon>
        <taxon>Chaetocerotaceae</taxon>
        <taxon>Chaetoceros</taxon>
    </lineage>
</organism>
<evidence type="ECO:0000256" key="1">
    <source>
        <dbReference type="ARBA" id="ARBA00004123"/>
    </source>
</evidence>
<reference evidence="6 7" key="1">
    <citation type="journal article" date="2021" name="Sci. Rep.">
        <title>The genome of the diatom Chaetoceros tenuissimus carries an ancient integrated fragment of an extant virus.</title>
        <authorList>
            <person name="Hongo Y."/>
            <person name="Kimura K."/>
            <person name="Takaki Y."/>
            <person name="Yoshida Y."/>
            <person name="Baba S."/>
            <person name="Kobayashi G."/>
            <person name="Nagasaki K."/>
            <person name="Hano T."/>
            <person name="Tomaru Y."/>
        </authorList>
    </citation>
    <scope>NUCLEOTIDE SEQUENCE [LARGE SCALE GENOMIC DNA]</scope>
    <source>
        <strain evidence="6 7">NIES-3715</strain>
    </source>
</reference>
<dbReference type="GO" id="GO:0006511">
    <property type="term" value="P:ubiquitin-dependent protein catabolic process"/>
    <property type="evidence" value="ECO:0007669"/>
    <property type="project" value="InterPro"/>
</dbReference>
<dbReference type="SMART" id="SM00512">
    <property type="entry name" value="Skp1"/>
    <property type="match status" value="1"/>
</dbReference>
<dbReference type="InterPro" id="IPR016073">
    <property type="entry name" value="Skp1_comp_POZ"/>
</dbReference>
<evidence type="ECO:0000256" key="4">
    <source>
        <dbReference type="ARBA" id="ARBA00023242"/>
    </source>
</evidence>
<dbReference type="Gene3D" id="3.30.710.10">
    <property type="entry name" value="Potassium Channel Kv1.1, Chain A"/>
    <property type="match status" value="1"/>
</dbReference>
<dbReference type="EMBL" id="BLLK01000038">
    <property type="protein sequence ID" value="GFH50117.1"/>
    <property type="molecule type" value="Genomic_DNA"/>
</dbReference>
<evidence type="ECO:0000313" key="7">
    <source>
        <dbReference type="Proteomes" id="UP001054902"/>
    </source>
</evidence>
<proteinExistence type="inferred from homology"/>
<name>A0AAD3H4B8_9STRA</name>
<dbReference type="AlphaFoldDB" id="A0AAD3H4B8"/>
<comment type="caution">
    <text evidence="6">The sequence shown here is derived from an EMBL/GenBank/DDBJ whole genome shotgun (WGS) entry which is preliminary data.</text>
</comment>
<comment type="similarity">
    <text evidence="2">Belongs to the SKP1 family.</text>
</comment>
<dbReference type="GO" id="GO:0005634">
    <property type="term" value="C:nucleus"/>
    <property type="evidence" value="ECO:0007669"/>
    <property type="project" value="UniProtKB-SubCell"/>
</dbReference>
<gene>
    <name evidence="6" type="ORF">CTEN210_06593</name>
</gene>